<reference evidence="1" key="1">
    <citation type="submission" date="2022-11" db="EMBL/GenBank/DDBJ databases">
        <authorList>
            <person name="Graham C."/>
            <person name="Newman J.D."/>
        </authorList>
    </citation>
    <scope>NUCLEOTIDE SEQUENCE</scope>
    <source>
        <strain evidence="1">DSM 19486</strain>
    </source>
</reference>
<proteinExistence type="predicted"/>
<accession>A0A9X3DGV5</accession>
<keyword evidence="2" id="KW-1185">Reference proteome</keyword>
<protein>
    <submittedName>
        <fullName evidence="1">Uncharacterized protein</fullName>
    </submittedName>
</protein>
<evidence type="ECO:0000313" key="1">
    <source>
        <dbReference type="EMBL" id="MCX3267294.1"/>
    </source>
</evidence>
<organism evidence="1 2">
    <name type="scientific">Pedobacter agri</name>
    <dbReference type="NCBI Taxonomy" id="454586"/>
    <lineage>
        <taxon>Bacteria</taxon>
        <taxon>Pseudomonadati</taxon>
        <taxon>Bacteroidota</taxon>
        <taxon>Sphingobacteriia</taxon>
        <taxon>Sphingobacteriales</taxon>
        <taxon>Sphingobacteriaceae</taxon>
        <taxon>Pedobacter</taxon>
    </lineage>
</organism>
<dbReference type="Proteomes" id="UP001142592">
    <property type="component" value="Unassembled WGS sequence"/>
</dbReference>
<gene>
    <name evidence="1" type="ORF">OQZ29_21205</name>
</gene>
<sequence>MKVFGSELISLYNGDIVMIILAVDEMDCERLYHYLTIDAYEFKKHIAEHLPEVTYLSVGFKNPNGKLEWNKNYIELPKWYDLN</sequence>
<name>A0A9X3DGV5_9SPHI</name>
<dbReference type="AlphaFoldDB" id="A0A9X3DGV5"/>
<dbReference type="RefSeq" id="WP_010600414.1">
    <property type="nucleotide sequence ID" value="NZ_JAPJUH010000007.1"/>
</dbReference>
<comment type="caution">
    <text evidence="1">The sequence shown here is derived from an EMBL/GenBank/DDBJ whole genome shotgun (WGS) entry which is preliminary data.</text>
</comment>
<evidence type="ECO:0000313" key="2">
    <source>
        <dbReference type="Proteomes" id="UP001142592"/>
    </source>
</evidence>
<dbReference type="EMBL" id="JAPJUH010000007">
    <property type="protein sequence ID" value="MCX3267294.1"/>
    <property type="molecule type" value="Genomic_DNA"/>
</dbReference>